<proteinExistence type="predicted"/>
<dbReference type="AlphaFoldDB" id="A0A9Q0GK95"/>
<reference evidence="1" key="1">
    <citation type="submission" date="2022-02" db="EMBL/GenBank/DDBJ databases">
        <authorList>
            <person name="Henning P.M."/>
            <person name="McCubbin A.G."/>
            <person name="Shore J.S."/>
        </authorList>
    </citation>
    <scope>NUCLEOTIDE SEQUENCE</scope>
    <source>
        <strain evidence="1">F60SS</strain>
        <tissue evidence="1">Leaves</tissue>
    </source>
</reference>
<evidence type="ECO:0000313" key="1">
    <source>
        <dbReference type="EMBL" id="KAJ4851351.1"/>
    </source>
</evidence>
<name>A0A9Q0GK95_9ROSI</name>
<organism evidence="1 2">
    <name type="scientific">Turnera subulata</name>
    <dbReference type="NCBI Taxonomy" id="218843"/>
    <lineage>
        <taxon>Eukaryota</taxon>
        <taxon>Viridiplantae</taxon>
        <taxon>Streptophyta</taxon>
        <taxon>Embryophyta</taxon>
        <taxon>Tracheophyta</taxon>
        <taxon>Spermatophyta</taxon>
        <taxon>Magnoliopsida</taxon>
        <taxon>eudicotyledons</taxon>
        <taxon>Gunneridae</taxon>
        <taxon>Pentapetalae</taxon>
        <taxon>rosids</taxon>
        <taxon>fabids</taxon>
        <taxon>Malpighiales</taxon>
        <taxon>Passifloraceae</taxon>
        <taxon>Turnera</taxon>
    </lineage>
</organism>
<sequence length="97" mass="10794">MDVQSAMPISIFQGTQALAPSNNNSTELKILILLTYNVILDYVLHSMSTQLINKTKFVVHILKLVHIVLCVMNLSCLGQKNILVIFVLLGLICFQHG</sequence>
<gene>
    <name evidence="1" type="ORF">Tsubulata_024786</name>
</gene>
<accession>A0A9Q0GK95</accession>
<comment type="caution">
    <text evidence="1">The sequence shown here is derived from an EMBL/GenBank/DDBJ whole genome shotgun (WGS) entry which is preliminary data.</text>
</comment>
<dbReference type="EMBL" id="JAKUCV010000074">
    <property type="protein sequence ID" value="KAJ4851351.1"/>
    <property type="molecule type" value="Genomic_DNA"/>
</dbReference>
<evidence type="ECO:0000313" key="2">
    <source>
        <dbReference type="Proteomes" id="UP001141552"/>
    </source>
</evidence>
<keyword evidence="2" id="KW-1185">Reference proteome</keyword>
<dbReference type="Proteomes" id="UP001141552">
    <property type="component" value="Unassembled WGS sequence"/>
</dbReference>
<reference evidence="1" key="2">
    <citation type="journal article" date="2023" name="Plants (Basel)">
        <title>Annotation of the Turnera subulata (Passifloraceae) Draft Genome Reveals the S-Locus Evolved after the Divergence of Turneroideae from Passifloroideae in a Stepwise Manner.</title>
        <authorList>
            <person name="Henning P.M."/>
            <person name="Roalson E.H."/>
            <person name="Mir W."/>
            <person name="McCubbin A.G."/>
            <person name="Shore J.S."/>
        </authorList>
    </citation>
    <scope>NUCLEOTIDE SEQUENCE</scope>
    <source>
        <strain evidence="1">F60SS</strain>
    </source>
</reference>
<protein>
    <submittedName>
        <fullName evidence="1">Uncharacterized protein</fullName>
    </submittedName>
</protein>